<reference evidence="2 3" key="1">
    <citation type="submission" date="2012-11" db="EMBL/GenBank/DDBJ databases">
        <title>Whole genome sequence of Gluconacetobacter europaeus NBRC3261.</title>
        <authorList>
            <person name="Azuma Y."/>
            <person name="Higashiura N."/>
            <person name="Hirakawa H."/>
            <person name="Matsushita K."/>
        </authorList>
    </citation>
    <scope>NUCLEOTIDE SEQUENCE [LARGE SCALE GENOMIC DNA]</scope>
    <source>
        <strain evidence="2 3">NBRC 3261</strain>
    </source>
</reference>
<dbReference type="EMBL" id="BANI01000259">
    <property type="protein sequence ID" value="GAN97896.1"/>
    <property type="molecule type" value="Genomic_DNA"/>
</dbReference>
<dbReference type="AlphaFoldDB" id="A0A0D6Q570"/>
<protein>
    <recommendedName>
        <fullName evidence="1">Anti-bacteriophage protein A/HamA C-terminal domain-containing protein</fullName>
    </recommendedName>
</protein>
<evidence type="ECO:0000313" key="2">
    <source>
        <dbReference type="EMBL" id="GAN97896.1"/>
    </source>
</evidence>
<sequence length="258" mass="27932">MVRFPNWCDSAREDVGPHALQVISARAADTANGCVAVAAIVSEHYAAEVQVVRILRRLGRPKAAAFIENKLPTTKSIRSGDLGEILATEYITGETPYDVPIKRLRWKDHRNMAMRGDDVIGLMRDQATGRLHFLKTEAKSRAALAGGVVTEAREGLDKEGGLPSAHALEFISARLMEAGEDALADAIDDALLKHGIAPQTVTHLLFTFSGNDPGNILRTNLQGYAGGYPQHYVGVRIDAHGTFIANVYDRVIADANHG</sequence>
<name>A0A0D6Q570_KOMEU</name>
<proteinExistence type="predicted"/>
<organism evidence="2 3">
    <name type="scientific">Komagataeibacter europaeus NBRC 3261</name>
    <dbReference type="NCBI Taxonomy" id="1234669"/>
    <lineage>
        <taxon>Bacteria</taxon>
        <taxon>Pseudomonadati</taxon>
        <taxon>Pseudomonadota</taxon>
        <taxon>Alphaproteobacteria</taxon>
        <taxon>Acetobacterales</taxon>
        <taxon>Acetobacteraceae</taxon>
        <taxon>Komagataeibacter</taxon>
    </lineage>
</organism>
<accession>A0A0D6Q570</accession>
<feature type="domain" description="Anti-bacteriophage protein A/HamA C-terminal" evidence="1">
    <location>
        <begin position="37"/>
        <end position="251"/>
    </location>
</feature>
<dbReference type="InterPro" id="IPR014976">
    <property type="entry name" value="AbpA_HamA_C"/>
</dbReference>
<evidence type="ECO:0000313" key="3">
    <source>
        <dbReference type="Proteomes" id="UP000032675"/>
    </source>
</evidence>
<dbReference type="Proteomes" id="UP000032675">
    <property type="component" value="Unassembled WGS sequence"/>
</dbReference>
<gene>
    <name evidence="2" type="ORF">Geu3261_0306_002</name>
</gene>
<dbReference type="RefSeq" id="WP_048852288.1">
    <property type="nucleotide sequence ID" value="NZ_BANI01000259.1"/>
</dbReference>
<evidence type="ECO:0000259" key="1">
    <source>
        <dbReference type="Pfam" id="PF08878"/>
    </source>
</evidence>
<comment type="caution">
    <text evidence="2">The sequence shown here is derived from an EMBL/GenBank/DDBJ whole genome shotgun (WGS) entry which is preliminary data.</text>
</comment>
<dbReference type="Pfam" id="PF08878">
    <property type="entry name" value="HamA"/>
    <property type="match status" value="1"/>
</dbReference>